<dbReference type="Proteomes" id="UP000198850">
    <property type="component" value="Unassembled WGS sequence"/>
</dbReference>
<accession>A0A1H4BSY7</accession>
<evidence type="ECO:0000313" key="2">
    <source>
        <dbReference type="Proteomes" id="UP000198850"/>
    </source>
</evidence>
<evidence type="ECO:0000313" key="1">
    <source>
        <dbReference type="EMBL" id="SEA51276.1"/>
    </source>
</evidence>
<sequence length="88" mass="9869">MMKYQIDIKSIMIGVLAAALLMATFSFKDEIPEKDGRYQTAVGDKGVVILDTRTGTYIMNIDATNMGWHKGNFSNTHKLAKETKEKNL</sequence>
<name>A0A1H4BSY7_9SPHI</name>
<proteinExistence type="predicted"/>
<keyword evidence="2" id="KW-1185">Reference proteome</keyword>
<dbReference type="RefSeq" id="WP_090556063.1">
    <property type="nucleotide sequence ID" value="NZ_FNRA01000003.1"/>
</dbReference>
<dbReference type="OrthoDB" id="965336at2"/>
<gene>
    <name evidence="1" type="ORF">SAMN05443550_103459</name>
</gene>
<reference evidence="1 2" key="1">
    <citation type="submission" date="2016-10" db="EMBL/GenBank/DDBJ databases">
        <authorList>
            <person name="de Groot N.N."/>
        </authorList>
    </citation>
    <scope>NUCLEOTIDE SEQUENCE [LARGE SCALE GENOMIC DNA]</scope>
    <source>
        <strain evidence="1 2">DSM 19033</strain>
    </source>
</reference>
<protein>
    <submittedName>
        <fullName evidence="1">Uncharacterized protein</fullName>
    </submittedName>
</protein>
<dbReference type="EMBL" id="FNRA01000003">
    <property type="protein sequence ID" value="SEA51276.1"/>
    <property type="molecule type" value="Genomic_DNA"/>
</dbReference>
<organism evidence="1 2">
    <name type="scientific">Pedobacter hartonius</name>
    <dbReference type="NCBI Taxonomy" id="425514"/>
    <lineage>
        <taxon>Bacteria</taxon>
        <taxon>Pseudomonadati</taxon>
        <taxon>Bacteroidota</taxon>
        <taxon>Sphingobacteriia</taxon>
        <taxon>Sphingobacteriales</taxon>
        <taxon>Sphingobacteriaceae</taxon>
        <taxon>Pedobacter</taxon>
    </lineage>
</organism>
<dbReference type="AlphaFoldDB" id="A0A1H4BSY7"/>